<evidence type="ECO:0000313" key="1">
    <source>
        <dbReference type="EMBL" id="OZI82887.1"/>
    </source>
</evidence>
<sequence length="100" mass="11257">QRAQGKRVLLWLARHGREVEQAWGTTRAGEFAMAFQRLPPHKRSTLRNRLEGCALILPADMFEDLSLLLPTGKTVAGALSSRSWDTYTRSDFYAEPDPLG</sequence>
<feature type="non-terminal residue" evidence="1">
    <location>
        <position position="1"/>
    </location>
</feature>
<dbReference type="Proteomes" id="UP000217163">
    <property type="component" value="Unassembled WGS sequence"/>
</dbReference>
<organism evidence="1 2">
    <name type="scientific">Pseudomonas avellanae</name>
    <dbReference type="NCBI Taxonomy" id="46257"/>
    <lineage>
        <taxon>Bacteria</taxon>
        <taxon>Pseudomonadati</taxon>
        <taxon>Pseudomonadota</taxon>
        <taxon>Gammaproteobacteria</taxon>
        <taxon>Pseudomonadales</taxon>
        <taxon>Pseudomonadaceae</taxon>
        <taxon>Pseudomonas</taxon>
    </lineage>
</organism>
<protein>
    <submittedName>
        <fullName evidence="1">Conjugal transfer protein TraT</fullName>
    </submittedName>
</protein>
<evidence type="ECO:0000313" key="2">
    <source>
        <dbReference type="Proteomes" id="UP000217163"/>
    </source>
</evidence>
<reference evidence="2" key="1">
    <citation type="journal article" date="2016" name="Sci. Rep.">
        <title>Genome analysis of the kiwifruit canker pathogen Pseudomonas syringae pv. actinidiae biovar 5.</title>
        <authorList>
            <person name="Fujikawa T."/>
            <person name="Sawada H."/>
        </authorList>
    </citation>
    <scope>NUCLEOTIDE SEQUENCE [LARGE SCALE GENOMIC DNA]</scope>
    <source>
        <strain evidence="2">MAFF 212061</strain>
    </source>
</reference>
<comment type="caution">
    <text evidence="1">The sequence shown here is derived from an EMBL/GenBank/DDBJ whole genome shotgun (WGS) entry which is preliminary data.</text>
</comment>
<gene>
    <name evidence="1" type="ORF">CFN58_35055</name>
</gene>
<name>A0A261W9W1_9PSED</name>
<dbReference type="AlphaFoldDB" id="A0A261W9W1"/>
<accession>A0A261W9W1</accession>
<dbReference type="EMBL" id="NKQU01000663">
    <property type="protein sequence ID" value="OZI82887.1"/>
    <property type="molecule type" value="Genomic_DNA"/>
</dbReference>
<proteinExistence type="predicted"/>